<accession>A0A927H1F8</accession>
<feature type="transmembrane region" description="Helical" evidence="8">
    <location>
        <begin position="80"/>
        <end position="98"/>
    </location>
</feature>
<evidence type="ECO:0000256" key="1">
    <source>
        <dbReference type="ARBA" id="ARBA00022475"/>
    </source>
</evidence>
<evidence type="ECO:0000256" key="4">
    <source>
        <dbReference type="ARBA" id="ARBA00022692"/>
    </source>
</evidence>
<evidence type="ECO:0000256" key="5">
    <source>
        <dbReference type="ARBA" id="ARBA00022801"/>
    </source>
</evidence>
<reference evidence="9" key="1">
    <citation type="submission" date="2020-09" db="EMBL/GenBank/DDBJ databases">
        <title>A novel bacterium of genus Paenibacillus, isolated from South China Sea.</title>
        <authorList>
            <person name="Huang H."/>
            <person name="Mo K."/>
            <person name="Hu Y."/>
        </authorList>
    </citation>
    <scope>NUCLEOTIDE SEQUENCE</scope>
    <source>
        <strain evidence="9">IB182363</strain>
    </source>
</reference>
<dbReference type="AlphaFoldDB" id="A0A927H1F8"/>
<name>A0A927H1F8_9BACL</name>
<organism evidence="9 10">
    <name type="scientific">Paenibacillus oceani</name>
    <dbReference type="NCBI Taxonomy" id="2772510"/>
    <lineage>
        <taxon>Bacteria</taxon>
        <taxon>Bacillati</taxon>
        <taxon>Bacillota</taxon>
        <taxon>Bacilli</taxon>
        <taxon>Bacillales</taxon>
        <taxon>Paenibacillaceae</taxon>
        <taxon>Paenibacillus</taxon>
    </lineage>
</organism>
<evidence type="ECO:0000313" key="10">
    <source>
        <dbReference type="Proteomes" id="UP000639396"/>
    </source>
</evidence>
<evidence type="ECO:0000256" key="2">
    <source>
        <dbReference type="ARBA" id="ARBA00022654"/>
    </source>
</evidence>
<keyword evidence="4 8" id="KW-0812">Transmembrane</keyword>
<feature type="transmembrane region" description="Helical" evidence="8">
    <location>
        <begin position="104"/>
        <end position="123"/>
    </location>
</feature>
<feature type="transmembrane region" description="Helical" evidence="8">
    <location>
        <begin position="31"/>
        <end position="50"/>
    </location>
</feature>
<dbReference type="RefSeq" id="WP_190929764.1">
    <property type="nucleotide sequence ID" value="NZ_JACXJA010000027.1"/>
</dbReference>
<sequence length="175" mass="19464">MDLIERTANRLAITIKKANPERTSSVEVMKFSLMILLNALATIVLTMAVGLVTGKFWDTMLVLFSFAILRFFSGGIHLRSSDVCVVVSTAVLSIIPHLPLEKYTLVLTIISLILTLLFAPSNIEERLRVGHSKKLLLKLIASAIVASNFFWNSDVLAVCFIAQCTLILPYTKIRR</sequence>
<evidence type="ECO:0000256" key="6">
    <source>
        <dbReference type="ARBA" id="ARBA00022989"/>
    </source>
</evidence>
<proteinExistence type="predicted"/>
<dbReference type="SMART" id="SM00793">
    <property type="entry name" value="AgrB"/>
    <property type="match status" value="1"/>
</dbReference>
<evidence type="ECO:0000256" key="8">
    <source>
        <dbReference type="SAM" id="Phobius"/>
    </source>
</evidence>
<keyword evidence="1" id="KW-1003">Cell membrane</keyword>
<gene>
    <name evidence="9" type="ORF">IDH45_19325</name>
</gene>
<keyword evidence="2" id="KW-0673">Quorum sensing</keyword>
<dbReference type="GO" id="GO:0006508">
    <property type="term" value="P:proteolysis"/>
    <property type="evidence" value="ECO:0007669"/>
    <property type="project" value="UniProtKB-KW"/>
</dbReference>
<keyword evidence="3" id="KW-0645">Protease</keyword>
<dbReference type="GO" id="GO:0016020">
    <property type="term" value="C:membrane"/>
    <property type="evidence" value="ECO:0007669"/>
    <property type="project" value="InterPro"/>
</dbReference>
<evidence type="ECO:0000256" key="7">
    <source>
        <dbReference type="ARBA" id="ARBA00023136"/>
    </source>
</evidence>
<dbReference type="Proteomes" id="UP000639396">
    <property type="component" value="Unassembled WGS sequence"/>
</dbReference>
<dbReference type="GO" id="GO:0008233">
    <property type="term" value="F:peptidase activity"/>
    <property type="evidence" value="ECO:0007669"/>
    <property type="project" value="UniProtKB-KW"/>
</dbReference>
<keyword evidence="7 8" id="KW-0472">Membrane</keyword>
<keyword evidence="5" id="KW-0378">Hydrolase</keyword>
<feature type="transmembrane region" description="Helical" evidence="8">
    <location>
        <begin position="56"/>
        <end position="73"/>
    </location>
</feature>
<comment type="caution">
    <text evidence="9">The sequence shown here is derived from an EMBL/GenBank/DDBJ whole genome shotgun (WGS) entry which is preliminary data.</text>
</comment>
<protein>
    <submittedName>
        <fullName evidence="9">Accessory gene regulator B family protein</fullName>
    </submittedName>
</protein>
<keyword evidence="10" id="KW-1185">Reference proteome</keyword>
<dbReference type="InterPro" id="IPR006741">
    <property type="entry name" value="AgrB"/>
</dbReference>
<keyword evidence="6 8" id="KW-1133">Transmembrane helix</keyword>
<evidence type="ECO:0000256" key="3">
    <source>
        <dbReference type="ARBA" id="ARBA00022670"/>
    </source>
</evidence>
<dbReference type="Pfam" id="PF04647">
    <property type="entry name" value="AgrB"/>
    <property type="match status" value="1"/>
</dbReference>
<dbReference type="GO" id="GO:0009372">
    <property type="term" value="P:quorum sensing"/>
    <property type="evidence" value="ECO:0007669"/>
    <property type="project" value="UniProtKB-KW"/>
</dbReference>
<dbReference type="EMBL" id="JACXJA010000027">
    <property type="protein sequence ID" value="MBD2864137.1"/>
    <property type="molecule type" value="Genomic_DNA"/>
</dbReference>
<evidence type="ECO:0000313" key="9">
    <source>
        <dbReference type="EMBL" id="MBD2864137.1"/>
    </source>
</evidence>